<evidence type="ECO:0000259" key="2">
    <source>
        <dbReference type="Pfam" id="PF09331"/>
    </source>
</evidence>
<feature type="compositionally biased region" description="Basic and acidic residues" evidence="1">
    <location>
        <begin position="248"/>
        <end position="259"/>
    </location>
</feature>
<dbReference type="EMBL" id="CACTIH010003647">
    <property type="protein sequence ID" value="CAA2980440.1"/>
    <property type="molecule type" value="Genomic_DNA"/>
</dbReference>
<dbReference type="OrthoDB" id="1114298at2759"/>
<dbReference type="PANTHER" id="PTHR48449">
    <property type="entry name" value="DUF1985 DOMAIN-CONTAINING PROTEIN"/>
    <property type="match status" value="1"/>
</dbReference>
<evidence type="ECO:0000256" key="1">
    <source>
        <dbReference type="SAM" id="MobiDB-lite"/>
    </source>
</evidence>
<organism evidence="3 4">
    <name type="scientific">Olea europaea subsp. europaea</name>
    <dbReference type="NCBI Taxonomy" id="158383"/>
    <lineage>
        <taxon>Eukaryota</taxon>
        <taxon>Viridiplantae</taxon>
        <taxon>Streptophyta</taxon>
        <taxon>Embryophyta</taxon>
        <taxon>Tracheophyta</taxon>
        <taxon>Spermatophyta</taxon>
        <taxon>Magnoliopsida</taxon>
        <taxon>eudicotyledons</taxon>
        <taxon>Gunneridae</taxon>
        <taxon>Pentapetalae</taxon>
        <taxon>asterids</taxon>
        <taxon>lamiids</taxon>
        <taxon>Lamiales</taxon>
        <taxon>Oleaceae</taxon>
        <taxon>Oleeae</taxon>
        <taxon>Olea</taxon>
    </lineage>
</organism>
<comment type="caution">
    <text evidence="3">The sequence shown here is derived from an EMBL/GenBank/DDBJ whole genome shotgun (WGS) entry which is preliminary data.</text>
</comment>
<sequence>MTLPNILVVFGVYGARKFIFSSDAFISYFIFADMDFKPLVPENAHLRDHVSDLQFSAQLIQQLVFCCIRADKRQELWFNLQSHLARFDIQEYAHVTGLRCGLLPDDNFMERVLDKRRLKDKYFKHVDKISCAQLEQTFLRLSMPQADWYKLGLALIIEESSMLRIIMLIWAFEAMLEIGDLFGRHLDDLAKDNVAPQFHAERLGTPAASTSKDDTSDTAHEGSGTSGKEEESRVNDSEEAEGEDSEDHDSGDSDGDRVRQNYGSFADYAGYHPSPDDPNKDIGINRGPPPSTGDRDEEQDMLPTRTEHLQELSLDNDPVLVSAGIDEVQDPSFIKN</sequence>
<dbReference type="Proteomes" id="UP000594638">
    <property type="component" value="Unassembled WGS sequence"/>
</dbReference>
<name>A0A8S0RN70_OLEEU</name>
<dbReference type="Pfam" id="PF09331">
    <property type="entry name" value="DUF1985"/>
    <property type="match status" value="1"/>
</dbReference>
<dbReference type="AlphaFoldDB" id="A0A8S0RN70"/>
<reference evidence="3 4" key="1">
    <citation type="submission" date="2019-12" db="EMBL/GenBank/DDBJ databases">
        <authorList>
            <person name="Alioto T."/>
            <person name="Alioto T."/>
            <person name="Gomez Garrido J."/>
        </authorList>
    </citation>
    <scope>NUCLEOTIDE SEQUENCE [LARGE SCALE GENOMIC DNA]</scope>
</reference>
<feature type="region of interest" description="Disordered" evidence="1">
    <location>
        <begin position="202"/>
        <end position="305"/>
    </location>
</feature>
<dbReference type="Gramene" id="OE9A009310T1">
    <property type="protein sequence ID" value="OE9A009310C1"/>
    <property type="gene ID" value="OE9A009310"/>
</dbReference>
<accession>A0A8S0RN70</accession>
<evidence type="ECO:0000313" key="3">
    <source>
        <dbReference type="EMBL" id="CAA2980440.1"/>
    </source>
</evidence>
<feature type="compositionally biased region" description="Acidic residues" evidence="1">
    <location>
        <begin position="237"/>
        <end position="247"/>
    </location>
</feature>
<proteinExistence type="predicted"/>
<evidence type="ECO:0000313" key="4">
    <source>
        <dbReference type="Proteomes" id="UP000594638"/>
    </source>
</evidence>
<keyword evidence="4" id="KW-1185">Reference proteome</keyword>
<dbReference type="InterPro" id="IPR015410">
    <property type="entry name" value="DUF1985"/>
</dbReference>
<protein>
    <recommendedName>
        <fullName evidence="2">DUF1985 domain-containing protein</fullName>
    </recommendedName>
</protein>
<feature type="compositionally biased region" description="Basic and acidic residues" evidence="1">
    <location>
        <begin position="227"/>
        <end position="236"/>
    </location>
</feature>
<dbReference type="PANTHER" id="PTHR48449:SF1">
    <property type="entry name" value="DUF1985 DOMAIN-CONTAINING PROTEIN"/>
    <property type="match status" value="1"/>
</dbReference>
<gene>
    <name evidence="3" type="ORF">OLEA9_A009310</name>
</gene>
<feature type="domain" description="DUF1985" evidence="2">
    <location>
        <begin position="69"/>
        <end position="157"/>
    </location>
</feature>
<feature type="compositionally biased region" description="Basic and acidic residues" evidence="1">
    <location>
        <begin position="211"/>
        <end position="220"/>
    </location>
</feature>